<evidence type="ECO:0000313" key="3">
    <source>
        <dbReference type="EMBL" id="MFH5232877.1"/>
    </source>
</evidence>
<dbReference type="Pfam" id="PF12680">
    <property type="entry name" value="SnoaL_2"/>
    <property type="match status" value="1"/>
</dbReference>
<protein>
    <submittedName>
        <fullName evidence="3">Nuclear transport factor 2 family protein</fullName>
    </submittedName>
</protein>
<dbReference type="SUPFAM" id="SSF54427">
    <property type="entry name" value="NTF2-like"/>
    <property type="match status" value="1"/>
</dbReference>
<evidence type="ECO:0000313" key="2">
    <source>
        <dbReference type="EMBL" id="MFH5209782.1"/>
    </source>
</evidence>
<reference evidence="4 5" key="1">
    <citation type="submission" date="2024-10" db="EMBL/GenBank/DDBJ databases">
        <authorList>
            <person name="Riesco R."/>
        </authorList>
    </citation>
    <scope>NUCLEOTIDE SEQUENCE [LARGE SCALE GENOMIC DNA]</scope>
    <source>
        <strain evidence="2 4">NCIMB 15449</strain>
        <strain evidence="3 5">NCIMB 15450</strain>
    </source>
</reference>
<evidence type="ECO:0000313" key="5">
    <source>
        <dbReference type="Proteomes" id="UP001609219"/>
    </source>
</evidence>
<dbReference type="Gene3D" id="3.10.450.50">
    <property type="match status" value="1"/>
</dbReference>
<feature type="domain" description="SnoaL-like" evidence="1">
    <location>
        <begin position="11"/>
        <end position="98"/>
    </location>
</feature>
<dbReference type="InterPro" id="IPR037401">
    <property type="entry name" value="SnoaL-like"/>
</dbReference>
<name>A0ABW7KGR5_9NOCA</name>
<keyword evidence="5" id="KW-1185">Reference proteome</keyword>
<proteinExistence type="predicted"/>
<dbReference type="EMBL" id="JBIMSN010000165">
    <property type="protein sequence ID" value="MFH5232877.1"/>
    <property type="molecule type" value="Genomic_DNA"/>
</dbReference>
<accession>A0ABW7KGR5</accession>
<gene>
    <name evidence="2" type="ORF">ACHIPZ_16505</name>
    <name evidence="3" type="ORF">ACHIRB_30555</name>
</gene>
<organism evidence="3 5">
    <name type="scientific">Antrihabitans spumae</name>
    <dbReference type="NCBI Taxonomy" id="3373370"/>
    <lineage>
        <taxon>Bacteria</taxon>
        <taxon>Bacillati</taxon>
        <taxon>Actinomycetota</taxon>
        <taxon>Actinomycetes</taxon>
        <taxon>Mycobacteriales</taxon>
        <taxon>Nocardiaceae</taxon>
        <taxon>Antrihabitans</taxon>
    </lineage>
</organism>
<dbReference type="Proteomes" id="UP001609175">
    <property type="component" value="Unassembled WGS sequence"/>
</dbReference>
<comment type="caution">
    <text evidence="3">The sequence shown here is derived from an EMBL/GenBank/DDBJ whole genome shotgun (WGS) entry which is preliminary data.</text>
</comment>
<dbReference type="InterPro" id="IPR032710">
    <property type="entry name" value="NTF2-like_dom_sf"/>
</dbReference>
<dbReference type="Proteomes" id="UP001609219">
    <property type="component" value="Unassembled WGS sequence"/>
</dbReference>
<dbReference type="EMBL" id="JBIMSO010000057">
    <property type="protein sequence ID" value="MFH5209782.1"/>
    <property type="molecule type" value="Genomic_DNA"/>
</dbReference>
<evidence type="ECO:0000313" key="4">
    <source>
        <dbReference type="Proteomes" id="UP001609175"/>
    </source>
</evidence>
<dbReference type="RefSeq" id="WP_395115489.1">
    <property type="nucleotide sequence ID" value="NZ_JBIMSN010000165.1"/>
</dbReference>
<sequence length="145" mass="15764">MGDLKTLDAVGQFCHAVESNDVDGMLATLSPTAELIPPVSGSMVFKGHDDLRVLLGAVFSNLTNLRWRQTLIDGDTRVAIFDAAVAGMAITDTMVIELDGDGLIQRLTPHIRPWLPLTVVSLALGPKMLRHPAVIRRGLREGRRT</sequence>
<evidence type="ECO:0000259" key="1">
    <source>
        <dbReference type="Pfam" id="PF12680"/>
    </source>
</evidence>